<dbReference type="RefSeq" id="WP_126619113.1">
    <property type="nucleotide sequence ID" value="NZ_JBHUCY010000002.1"/>
</dbReference>
<organism evidence="1 2">
    <name type="scientific">Azospirillum griseum</name>
    <dbReference type="NCBI Taxonomy" id="2496639"/>
    <lineage>
        <taxon>Bacteria</taxon>
        <taxon>Pseudomonadati</taxon>
        <taxon>Pseudomonadota</taxon>
        <taxon>Alphaproteobacteria</taxon>
        <taxon>Rhodospirillales</taxon>
        <taxon>Azospirillaceae</taxon>
        <taxon>Azospirillum</taxon>
    </lineage>
</organism>
<protein>
    <submittedName>
        <fullName evidence="1">Uncharacterized protein</fullName>
    </submittedName>
</protein>
<dbReference type="AlphaFoldDB" id="A0A3S0ICA2"/>
<evidence type="ECO:0000313" key="1">
    <source>
        <dbReference type="EMBL" id="RTR16259.1"/>
    </source>
</evidence>
<gene>
    <name evidence="1" type="ORF">EJ903_20965</name>
</gene>
<name>A0A3S0ICA2_9PROT</name>
<keyword evidence="2" id="KW-1185">Reference proteome</keyword>
<dbReference type="Proteomes" id="UP000277007">
    <property type="component" value="Unassembled WGS sequence"/>
</dbReference>
<dbReference type="EMBL" id="RXMA01000026">
    <property type="protein sequence ID" value="RTR16259.1"/>
    <property type="molecule type" value="Genomic_DNA"/>
</dbReference>
<reference evidence="1 2" key="1">
    <citation type="submission" date="2018-12" db="EMBL/GenBank/DDBJ databases">
        <authorList>
            <person name="Yang Y."/>
        </authorList>
    </citation>
    <scope>NUCLEOTIDE SEQUENCE [LARGE SCALE GENOMIC DNA]</scope>
    <source>
        <strain evidence="1 2">L-25-5w-1</strain>
    </source>
</reference>
<sequence>MSVATWAGLLAGTVLLAGCGSAPTYREWTASKEVPAVAFDECTEEVDVTMRLRGYPNRPLPETPQYQYRKEIFGQCMRRKGYKAE</sequence>
<dbReference type="OrthoDB" id="7306840at2"/>
<proteinExistence type="predicted"/>
<comment type="caution">
    <text evidence="1">The sequence shown here is derived from an EMBL/GenBank/DDBJ whole genome shotgun (WGS) entry which is preliminary data.</text>
</comment>
<evidence type="ECO:0000313" key="2">
    <source>
        <dbReference type="Proteomes" id="UP000277007"/>
    </source>
</evidence>
<accession>A0A3S0ICA2</accession>